<reference evidence="3 4" key="1">
    <citation type="submission" date="2016-10" db="EMBL/GenBank/DDBJ databases">
        <authorList>
            <person name="de Groot N.N."/>
        </authorList>
    </citation>
    <scope>NUCLEOTIDE SEQUENCE [LARGE SCALE GENOMIC DNA]</scope>
    <source>
        <strain evidence="3 4">DSM 1801</strain>
    </source>
</reference>
<proteinExistence type="predicted"/>
<feature type="transmembrane region" description="Helical" evidence="1">
    <location>
        <begin position="13"/>
        <end position="33"/>
    </location>
</feature>
<feature type="domain" description="Putative Flagellin Flp1-like" evidence="2">
    <location>
        <begin position="6"/>
        <end position="53"/>
    </location>
</feature>
<dbReference type="InterPro" id="IPR031564">
    <property type="entry name" value="Flp1-like"/>
</dbReference>
<dbReference type="RefSeq" id="WP_092478048.1">
    <property type="nucleotide sequence ID" value="NZ_FOHN01000013.1"/>
</dbReference>
<gene>
    <name evidence="3" type="ORF">SAMN04487772_11367</name>
</gene>
<dbReference type="AlphaFoldDB" id="A0A1I0D9P6"/>
<keyword evidence="3" id="KW-0969">Cilium</keyword>
<keyword evidence="4" id="KW-1185">Reference proteome</keyword>
<sequence length="58" mass="6440">MKLLEEFFAEEDGIGVVEIILILVILIALVLLFKNEITSIVKKAFSTIKSDSSTIIDD</sequence>
<keyword evidence="1" id="KW-0472">Membrane</keyword>
<name>A0A1I0D9P6_9FIRM</name>
<dbReference type="Proteomes" id="UP000199800">
    <property type="component" value="Unassembled WGS sequence"/>
</dbReference>
<evidence type="ECO:0000256" key="1">
    <source>
        <dbReference type="SAM" id="Phobius"/>
    </source>
</evidence>
<keyword evidence="1" id="KW-1133">Transmembrane helix</keyword>
<dbReference type="STRING" id="29364.SAMN04487772_11367"/>
<protein>
    <submittedName>
        <fullName evidence="3">Putative Flagellin, Flp1-like, domain</fullName>
    </submittedName>
</protein>
<organism evidence="3 4">
    <name type="scientific">[Clostridium] polysaccharolyticum</name>
    <dbReference type="NCBI Taxonomy" id="29364"/>
    <lineage>
        <taxon>Bacteria</taxon>
        <taxon>Bacillati</taxon>
        <taxon>Bacillota</taxon>
        <taxon>Clostridia</taxon>
        <taxon>Lachnospirales</taxon>
        <taxon>Lachnospiraceae</taxon>
    </lineage>
</organism>
<keyword evidence="3" id="KW-0282">Flagellum</keyword>
<keyword evidence="1" id="KW-0812">Transmembrane</keyword>
<evidence type="ECO:0000313" key="4">
    <source>
        <dbReference type="Proteomes" id="UP000199800"/>
    </source>
</evidence>
<dbReference type="EMBL" id="FOHN01000013">
    <property type="protein sequence ID" value="SET28818.1"/>
    <property type="molecule type" value="Genomic_DNA"/>
</dbReference>
<evidence type="ECO:0000259" key="2">
    <source>
        <dbReference type="Pfam" id="PF16982"/>
    </source>
</evidence>
<keyword evidence="3" id="KW-0966">Cell projection</keyword>
<evidence type="ECO:0000313" key="3">
    <source>
        <dbReference type="EMBL" id="SET28818.1"/>
    </source>
</evidence>
<dbReference type="Pfam" id="PF16982">
    <property type="entry name" value="Flp1_like"/>
    <property type="match status" value="1"/>
</dbReference>
<accession>A0A1I0D9P6</accession>